<keyword evidence="7" id="KW-0833">Ubl conjugation pathway</keyword>
<dbReference type="Proteomes" id="UP000799324">
    <property type="component" value="Unassembled WGS sequence"/>
</dbReference>
<dbReference type="InterPro" id="IPR002867">
    <property type="entry name" value="IBR_dom"/>
</dbReference>
<dbReference type="EMBL" id="MU004353">
    <property type="protein sequence ID" value="KAF2655140.1"/>
    <property type="molecule type" value="Genomic_DNA"/>
</dbReference>
<dbReference type="Gene3D" id="1.20.120.1750">
    <property type="match status" value="1"/>
</dbReference>
<evidence type="ECO:0000313" key="11">
    <source>
        <dbReference type="EMBL" id="KAF2655140.1"/>
    </source>
</evidence>
<evidence type="ECO:0000256" key="4">
    <source>
        <dbReference type="ARBA" id="ARBA00022723"/>
    </source>
</evidence>
<accession>A0A6A6T5V8</accession>
<dbReference type="Pfam" id="PF01485">
    <property type="entry name" value="IBR"/>
    <property type="match status" value="1"/>
</dbReference>
<dbReference type="GO" id="GO:0061630">
    <property type="term" value="F:ubiquitin protein ligase activity"/>
    <property type="evidence" value="ECO:0007669"/>
    <property type="project" value="UniProtKB-EC"/>
</dbReference>
<organism evidence="11 12">
    <name type="scientific">Lophiostoma macrostomum CBS 122681</name>
    <dbReference type="NCBI Taxonomy" id="1314788"/>
    <lineage>
        <taxon>Eukaryota</taxon>
        <taxon>Fungi</taxon>
        <taxon>Dikarya</taxon>
        <taxon>Ascomycota</taxon>
        <taxon>Pezizomycotina</taxon>
        <taxon>Dothideomycetes</taxon>
        <taxon>Pleosporomycetidae</taxon>
        <taxon>Pleosporales</taxon>
        <taxon>Lophiostomataceae</taxon>
        <taxon>Lophiostoma</taxon>
    </lineage>
</organism>
<keyword evidence="12" id="KW-1185">Reference proteome</keyword>
<dbReference type="PROSITE" id="PS51873">
    <property type="entry name" value="TRIAD"/>
    <property type="match status" value="1"/>
</dbReference>
<evidence type="ECO:0000256" key="6">
    <source>
        <dbReference type="ARBA" id="ARBA00022771"/>
    </source>
</evidence>
<evidence type="ECO:0000256" key="7">
    <source>
        <dbReference type="ARBA" id="ARBA00022786"/>
    </source>
</evidence>
<gene>
    <name evidence="11" type="ORF">K491DRAFT_679106</name>
</gene>
<sequence length="474" mass="52933">MDPASAKLVLEIQLQDINDILDGVYEDPPEDYMREGYEAVQAELQQQLHTMEDFLCVFQILKEEYDDRVNLQRLLNEEKQAISDHELAMRLSGLSMRHPAVKSSATYKESLYGNTLRGERKSDDDEQWEAAKAKYATEMGIIAEKDKNEAKDGDGKKPNPVETLKPIGGLPRRTCNSCAEAVPAKDTVTIGLDSYCPNCLAKCSACLEIVVVKDTVTLKCQPEPHVYCHGCLVDLFKCALVDTSLFPPRCCKVAIPIETCREIVPKDFIKDFDLKVEELATPNPTYCADPACANFIQAKNIKHDIGTCVFCRTKTCTICKKEEHKGLCPEDPQVKLLMDAAKRSKWQMCSNCKNMVELSSGCFHMLCRCGNQFCYVCGGKWKKCHCPRAQEAYLTGQVAPENGILPDEPEPDRDDETLVDVPAPTAIVGCQCDRPARSHVHGRPCQDCGDHLSYVMECAGCGHQSCWRCINNRA</sequence>
<evidence type="ECO:0000256" key="5">
    <source>
        <dbReference type="ARBA" id="ARBA00022737"/>
    </source>
</evidence>
<feature type="coiled-coil region" evidence="9">
    <location>
        <begin position="61"/>
        <end position="88"/>
    </location>
</feature>
<protein>
    <recommendedName>
        <fullName evidence="2">RBR-type E3 ubiquitin transferase</fullName>
        <ecNumber evidence="2">2.3.2.31</ecNumber>
    </recommendedName>
</protein>
<dbReference type="OrthoDB" id="9977870at2759"/>
<dbReference type="GO" id="GO:0008270">
    <property type="term" value="F:zinc ion binding"/>
    <property type="evidence" value="ECO:0007669"/>
    <property type="project" value="UniProtKB-KW"/>
</dbReference>
<evidence type="ECO:0000313" key="12">
    <source>
        <dbReference type="Proteomes" id="UP000799324"/>
    </source>
</evidence>
<dbReference type="InterPro" id="IPR031127">
    <property type="entry name" value="E3_UB_ligase_RBR"/>
</dbReference>
<dbReference type="CDD" id="cd22584">
    <property type="entry name" value="Rcat_RBR_unk"/>
    <property type="match status" value="1"/>
</dbReference>
<keyword evidence="3" id="KW-0808">Transferase</keyword>
<evidence type="ECO:0000259" key="10">
    <source>
        <dbReference type="PROSITE" id="PS51873"/>
    </source>
</evidence>
<keyword evidence="6" id="KW-0863">Zinc-finger</keyword>
<comment type="catalytic activity">
    <reaction evidence="1">
        <text>[E2 ubiquitin-conjugating enzyme]-S-ubiquitinyl-L-cysteine + [acceptor protein]-L-lysine = [E2 ubiquitin-conjugating enzyme]-L-cysteine + [acceptor protein]-N(6)-ubiquitinyl-L-lysine.</text>
        <dbReference type="EC" id="2.3.2.31"/>
    </reaction>
</comment>
<dbReference type="GO" id="GO:0016567">
    <property type="term" value="P:protein ubiquitination"/>
    <property type="evidence" value="ECO:0007669"/>
    <property type="project" value="InterPro"/>
</dbReference>
<keyword evidence="9" id="KW-0175">Coiled coil</keyword>
<evidence type="ECO:0000256" key="8">
    <source>
        <dbReference type="ARBA" id="ARBA00022833"/>
    </source>
</evidence>
<dbReference type="InterPro" id="IPR044066">
    <property type="entry name" value="TRIAD_supradom"/>
</dbReference>
<evidence type="ECO:0000256" key="3">
    <source>
        <dbReference type="ARBA" id="ARBA00022679"/>
    </source>
</evidence>
<keyword evidence="8" id="KW-0862">Zinc</keyword>
<dbReference type="AlphaFoldDB" id="A0A6A6T5V8"/>
<proteinExistence type="predicted"/>
<evidence type="ECO:0000256" key="2">
    <source>
        <dbReference type="ARBA" id="ARBA00012251"/>
    </source>
</evidence>
<evidence type="ECO:0000256" key="9">
    <source>
        <dbReference type="SAM" id="Coils"/>
    </source>
</evidence>
<keyword evidence="5" id="KW-0677">Repeat</keyword>
<keyword evidence="4" id="KW-0479">Metal-binding</keyword>
<dbReference type="EC" id="2.3.2.31" evidence="2"/>
<dbReference type="CDD" id="cd20335">
    <property type="entry name" value="BRcat_RBR"/>
    <property type="match status" value="1"/>
</dbReference>
<name>A0A6A6T5V8_9PLEO</name>
<evidence type="ECO:0000256" key="1">
    <source>
        <dbReference type="ARBA" id="ARBA00001798"/>
    </source>
</evidence>
<dbReference type="PANTHER" id="PTHR11685">
    <property type="entry name" value="RBR FAMILY RING FINGER AND IBR DOMAIN-CONTAINING"/>
    <property type="match status" value="1"/>
</dbReference>
<dbReference type="SUPFAM" id="SSF57850">
    <property type="entry name" value="RING/U-box"/>
    <property type="match status" value="1"/>
</dbReference>
<feature type="domain" description="RING-type" evidence="10">
    <location>
        <begin position="199"/>
        <end position="399"/>
    </location>
</feature>
<reference evidence="11" key="1">
    <citation type="journal article" date="2020" name="Stud. Mycol.">
        <title>101 Dothideomycetes genomes: a test case for predicting lifestyles and emergence of pathogens.</title>
        <authorList>
            <person name="Haridas S."/>
            <person name="Albert R."/>
            <person name="Binder M."/>
            <person name="Bloem J."/>
            <person name="Labutti K."/>
            <person name="Salamov A."/>
            <person name="Andreopoulos B."/>
            <person name="Baker S."/>
            <person name="Barry K."/>
            <person name="Bills G."/>
            <person name="Bluhm B."/>
            <person name="Cannon C."/>
            <person name="Castanera R."/>
            <person name="Culley D."/>
            <person name="Daum C."/>
            <person name="Ezra D."/>
            <person name="Gonzalez J."/>
            <person name="Henrissat B."/>
            <person name="Kuo A."/>
            <person name="Liang C."/>
            <person name="Lipzen A."/>
            <person name="Lutzoni F."/>
            <person name="Magnuson J."/>
            <person name="Mondo S."/>
            <person name="Nolan M."/>
            <person name="Ohm R."/>
            <person name="Pangilinan J."/>
            <person name="Park H.-J."/>
            <person name="Ramirez L."/>
            <person name="Alfaro M."/>
            <person name="Sun H."/>
            <person name="Tritt A."/>
            <person name="Yoshinaga Y."/>
            <person name="Zwiers L.-H."/>
            <person name="Turgeon B."/>
            <person name="Goodwin S."/>
            <person name="Spatafora J."/>
            <person name="Crous P."/>
            <person name="Grigoriev I."/>
        </authorList>
    </citation>
    <scope>NUCLEOTIDE SEQUENCE</scope>
    <source>
        <strain evidence="11">CBS 122681</strain>
    </source>
</reference>